<dbReference type="PANTHER" id="PTHR30587:SF0">
    <property type="entry name" value="FLAGELLAR BIOSYNTHETIC PROTEIN FLIP"/>
    <property type="match status" value="1"/>
</dbReference>
<dbReference type="InterPro" id="IPR005837">
    <property type="entry name" value="FliP"/>
</dbReference>
<feature type="transmembrane region" description="Helical" evidence="12">
    <location>
        <begin position="78"/>
        <end position="108"/>
    </location>
</feature>
<keyword evidence="9 12" id="KW-0472">Membrane</keyword>
<keyword evidence="3 12" id="KW-0813">Transport</keyword>
<comment type="function">
    <text evidence="12">Plays a role in the flagellum-specific transport system.</text>
</comment>
<keyword evidence="14" id="KW-0966">Cell projection</keyword>
<sequence length="278" mass="30022">MRVDCLSVARELVLALFAVLMLVLTCSPAARAESQHVGPAGAWSAIDGMTRPSAAGTTGTRTGTQAPAPEATAQPIRIVLGLTILAILPALLICTTSFLRIIIVLSMLRHALGMQETPPNSALIGLALFLTLFTMSPVVQEVDRAAFQPFMRGTLSMEDAYRKGVTPVRAYMIRQTREQDVALMIELSKAPQPSSIDDVGNVQLVPAYMLSELRAAFQIGFVIFLPFVLIDLVVACILMALGMMMMPPTTISLPLKILMFVLIDGWSLLLKALIGSFH</sequence>
<comment type="subcellular location">
    <subcellularLocation>
        <location evidence="12">Cell membrane</location>
        <topology evidence="12">Multi-pass membrane protein</topology>
    </subcellularLocation>
    <subcellularLocation>
        <location evidence="12">Bacterial flagellum basal body</location>
    </subcellularLocation>
</comment>
<feature type="signal peptide" evidence="13">
    <location>
        <begin position="1"/>
        <end position="32"/>
    </location>
</feature>
<feature type="chain" id="PRO_5044427110" description="Flagellar biosynthetic protein FliP" evidence="13">
    <location>
        <begin position="33"/>
        <end position="278"/>
    </location>
</feature>
<keyword evidence="14" id="KW-0969">Cilium</keyword>
<proteinExistence type="inferred from homology"/>
<keyword evidence="13" id="KW-0732">Signal</keyword>
<evidence type="ECO:0000256" key="9">
    <source>
        <dbReference type="ARBA" id="ARBA00023136"/>
    </source>
</evidence>
<evidence type="ECO:0000313" key="14">
    <source>
        <dbReference type="EMBL" id="VWC43581.1"/>
    </source>
</evidence>
<evidence type="ECO:0000256" key="11">
    <source>
        <dbReference type="ARBA" id="ARBA00023225"/>
    </source>
</evidence>
<keyword evidence="10" id="KW-0975">Bacterial flagellum</keyword>
<gene>
    <name evidence="12" type="primary">fliP</name>
    <name evidence="14" type="ORF">BPA30113_07113</name>
</gene>
<evidence type="ECO:0000256" key="4">
    <source>
        <dbReference type="ARBA" id="ARBA00022475"/>
    </source>
</evidence>
<feature type="transmembrane region" description="Helical" evidence="12">
    <location>
        <begin position="215"/>
        <end position="241"/>
    </location>
</feature>
<dbReference type="NCBIfam" id="NF009438">
    <property type="entry name" value="PRK12797.1"/>
    <property type="match status" value="1"/>
</dbReference>
<evidence type="ECO:0000256" key="12">
    <source>
        <dbReference type="RuleBase" id="RU362069"/>
    </source>
</evidence>
<evidence type="ECO:0000256" key="13">
    <source>
        <dbReference type="SAM" id="SignalP"/>
    </source>
</evidence>
<evidence type="ECO:0000256" key="8">
    <source>
        <dbReference type="ARBA" id="ARBA00022989"/>
    </source>
</evidence>
<accession>A0A6P2SJZ2</accession>
<dbReference type="AlphaFoldDB" id="A0A6P2SJZ2"/>
<evidence type="ECO:0000256" key="10">
    <source>
        <dbReference type="ARBA" id="ARBA00023143"/>
    </source>
</evidence>
<dbReference type="RefSeq" id="WP_235215166.1">
    <property type="nucleotide sequence ID" value="NZ_CABVQD010000046.1"/>
</dbReference>
<keyword evidence="8 12" id="KW-1133">Transmembrane helix</keyword>
<keyword evidence="5 12" id="KW-0812">Transmembrane</keyword>
<dbReference type="PROSITE" id="PS01061">
    <property type="entry name" value="FLIP_2"/>
    <property type="match status" value="1"/>
</dbReference>
<keyword evidence="7 12" id="KW-0653">Protein transport</keyword>
<dbReference type="GO" id="GO:0005886">
    <property type="term" value="C:plasma membrane"/>
    <property type="evidence" value="ECO:0007669"/>
    <property type="project" value="UniProtKB-SubCell"/>
</dbReference>
<evidence type="ECO:0000256" key="1">
    <source>
        <dbReference type="ARBA" id="ARBA00006257"/>
    </source>
</evidence>
<keyword evidence="11 12" id="KW-1006">Bacterial flagellum protein export</keyword>
<feature type="transmembrane region" description="Helical" evidence="12">
    <location>
        <begin position="253"/>
        <end position="274"/>
    </location>
</feature>
<evidence type="ECO:0000256" key="5">
    <source>
        <dbReference type="ARBA" id="ARBA00022692"/>
    </source>
</evidence>
<keyword evidence="15" id="KW-1185">Reference proteome</keyword>
<protein>
    <recommendedName>
        <fullName evidence="2 12">Flagellar biosynthetic protein FliP</fullName>
    </recommendedName>
</protein>
<dbReference type="PRINTS" id="PR01302">
    <property type="entry name" value="TYPE3IMPPROT"/>
</dbReference>
<dbReference type="PRINTS" id="PR00951">
    <property type="entry name" value="FLGBIOSNFLIP"/>
</dbReference>
<dbReference type="PANTHER" id="PTHR30587">
    <property type="entry name" value="FLAGELLAR BIOSYNTHETIC PROTEIN FLIP"/>
    <property type="match status" value="1"/>
</dbReference>
<dbReference type="GO" id="GO:0009306">
    <property type="term" value="P:protein secretion"/>
    <property type="evidence" value="ECO:0007669"/>
    <property type="project" value="UniProtKB-UniRule"/>
</dbReference>
<dbReference type="NCBIfam" id="TIGR01103">
    <property type="entry name" value="fliP"/>
    <property type="match status" value="1"/>
</dbReference>
<evidence type="ECO:0000313" key="15">
    <source>
        <dbReference type="Proteomes" id="UP000494330"/>
    </source>
</evidence>
<keyword evidence="4 12" id="KW-1003">Cell membrane</keyword>
<keyword evidence="6 12" id="KW-1005">Bacterial flagellum biogenesis</keyword>
<dbReference type="Proteomes" id="UP000494330">
    <property type="component" value="Unassembled WGS sequence"/>
</dbReference>
<name>A0A6P2SJZ2_9BURK</name>
<reference evidence="14 15" key="1">
    <citation type="submission" date="2019-09" db="EMBL/GenBank/DDBJ databases">
        <authorList>
            <person name="Depoorter E."/>
        </authorList>
    </citation>
    <scope>NUCLEOTIDE SEQUENCE [LARGE SCALE GENOMIC DNA]</scope>
    <source>
        <strain evidence="14">LMG 30113</strain>
    </source>
</reference>
<dbReference type="GO" id="GO:0009425">
    <property type="term" value="C:bacterial-type flagellum basal body"/>
    <property type="evidence" value="ECO:0007669"/>
    <property type="project" value="UniProtKB-SubCell"/>
</dbReference>
<keyword evidence="14" id="KW-0282">Flagellum</keyword>
<evidence type="ECO:0000256" key="7">
    <source>
        <dbReference type="ARBA" id="ARBA00022927"/>
    </source>
</evidence>
<organism evidence="14 15">
    <name type="scientific">Burkholderia paludis</name>
    <dbReference type="NCBI Taxonomy" id="1506587"/>
    <lineage>
        <taxon>Bacteria</taxon>
        <taxon>Pseudomonadati</taxon>
        <taxon>Pseudomonadota</taxon>
        <taxon>Betaproteobacteria</taxon>
        <taxon>Burkholderiales</taxon>
        <taxon>Burkholderiaceae</taxon>
        <taxon>Burkholderia</taxon>
        <taxon>Burkholderia cepacia complex</taxon>
    </lineage>
</organism>
<comment type="caution">
    <text evidence="12">Lacks conserved residue(s) required for the propagation of feature annotation.</text>
</comment>
<dbReference type="PROSITE" id="PS01060">
    <property type="entry name" value="FLIP_1"/>
    <property type="match status" value="1"/>
</dbReference>
<evidence type="ECO:0000256" key="2">
    <source>
        <dbReference type="ARBA" id="ARBA00021714"/>
    </source>
</evidence>
<comment type="similarity">
    <text evidence="1 12">Belongs to the FliP/MopC/SpaP family.</text>
</comment>
<dbReference type="InterPro" id="IPR005838">
    <property type="entry name" value="T3SS_IM_P"/>
</dbReference>
<dbReference type="EMBL" id="CABVQD010000046">
    <property type="protein sequence ID" value="VWC43581.1"/>
    <property type="molecule type" value="Genomic_DNA"/>
</dbReference>
<evidence type="ECO:0000256" key="3">
    <source>
        <dbReference type="ARBA" id="ARBA00022448"/>
    </source>
</evidence>
<evidence type="ECO:0000256" key="6">
    <source>
        <dbReference type="ARBA" id="ARBA00022795"/>
    </source>
</evidence>
<dbReference type="GO" id="GO:0044781">
    <property type="term" value="P:bacterial-type flagellum organization"/>
    <property type="evidence" value="ECO:0007669"/>
    <property type="project" value="UniProtKB-UniRule"/>
</dbReference>
<dbReference type="Pfam" id="PF00813">
    <property type="entry name" value="FliP"/>
    <property type="match status" value="1"/>
</dbReference>